<reference evidence="2" key="1">
    <citation type="submission" date="2016-06" db="UniProtKB">
        <authorList>
            <consortium name="WormBaseParasite"/>
        </authorList>
    </citation>
    <scope>IDENTIFICATION</scope>
</reference>
<dbReference type="PROSITE" id="PS50197">
    <property type="entry name" value="BEACH"/>
    <property type="match status" value="1"/>
</dbReference>
<feature type="domain" description="BEACH" evidence="1">
    <location>
        <begin position="1"/>
        <end position="27"/>
    </location>
</feature>
<dbReference type="InterPro" id="IPR036372">
    <property type="entry name" value="BEACH_dom_sf"/>
</dbReference>
<dbReference type="GO" id="GO:0008104">
    <property type="term" value="P:intracellular protein localization"/>
    <property type="evidence" value="ECO:0007669"/>
    <property type="project" value="TreeGrafter"/>
</dbReference>
<dbReference type="PANTHER" id="PTHR13743:SF162">
    <property type="entry name" value="NEUROBEACHIN"/>
    <property type="match status" value="1"/>
</dbReference>
<dbReference type="InterPro" id="IPR000409">
    <property type="entry name" value="BEACH_dom"/>
</dbReference>
<evidence type="ECO:0000313" key="2">
    <source>
        <dbReference type="WBParaSite" id="SSLN_0002028501-mRNA-1"/>
    </source>
</evidence>
<name>A0A183TSV6_SCHSO</name>
<organism evidence="2">
    <name type="scientific">Schistocephalus solidus</name>
    <name type="common">Tapeworm</name>
    <dbReference type="NCBI Taxonomy" id="70667"/>
    <lineage>
        <taxon>Eukaryota</taxon>
        <taxon>Metazoa</taxon>
        <taxon>Spiralia</taxon>
        <taxon>Lophotrochozoa</taxon>
        <taxon>Platyhelminthes</taxon>
        <taxon>Cestoda</taxon>
        <taxon>Eucestoda</taxon>
        <taxon>Diphyllobothriidea</taxon>
        <taxon>Diphyllobothriidae</taxon>
        <taxon>Schistocephalus</taxon>
    </lineage>
</organism>
<dbReference type="WBParaSite" id="SSLN_0002028501-mRNA-1">
    <property type="protein sequence ID" value="SSLN_0002028501-mRNA-1"/>
    <property type="gene ID" value="SSLN_0002028501"/>
</dbReference>
<accession>A0A183TSV6</accession>
<protein>
    <submittedName>
        <fullName evidence="2">BEACH domain-containing protein</fullName>
    </submittedName>
</protein>
<dbReference type="GO" id="GO:0005829">
    <property type="term" value="C:cytosol"/>
    <property type="evidence" value="ECO:0007669"/>
    <property type="project" value="TreeGrafter"/>
</dbReference>
<dbReference type="GO" id="GO:0019901">
    <property type="term" value="F:protein kinase binding"/>
    <property type="evidence" value="ECO:0007669"/>
    <property type="project" value="TreeGrafter"/>
</dbReference>
<proteinExistence type="predicted"/>
<dbReference type="GO" id="GO:0016020">
    <property type="term" value="C:membrane"/>
    <property type="evidence" value="ECO:0007669"/>
    <property type="project" value="TreeGrafter"/>
</dbReference>
<evidence type="ECO:0000259" key="1">
    <source>
        <dbReference type="PROSITE" id="PS50197"/>
    </source>
</evidence>
<dbReference type="InterPro" id="IPR050865">
    <property type="entry name" value="BEACH_Domain"/>
</dbReference>
<dbReference type="PANTHER" id="PTHR13743">
    <property type="entry name" value="BEIGE/BEACH-RELATED"/>
    <property type="match status" value="1"/>
</dbReference>
<sequence length="131" mass="13901">LRKAIEGQIQSFGQTPSQLLTEPHPPRGSALHVCPSIFTPLTQEVCLRVKLPSNSPIVAVFAHTHPTLTSQPAVVTVAANYVFAVNRWNNAAAGDLLFSFSAANCGFSVCLCACPRKSNLVGSSNVVINDV</sequence>
<dbReference type="AlphaFoldDB" id="A0A183TSV6"/>
<dbReference type="SUPFAM" id="SSF81837">
    <property type="entry name" value="BEACH domain"/>
    <property type="match status" value="1"/>
</dbReference>